<dbReference type="GO" id="GO:1903724">
    <property type="term" value="P:positive regulation of centriole elongation"/>
    <property type="evidence" value="ECO:0007669"/>
    <property type="project" value="TreeGrafter"/>
</dbReference>
<dbReference type="eggNOG" id="ENOG502QPT0">
    <property type="taxonomic scope" value="Eukaryota"/>
</dbReference>
<keyword evidence="1" id="KW-0175">Coiled coil</keyword>
<dbReference type="InterPro" id="IPR035892">
    <property type="entry name" value="C2_domain_sf"/>
</dbReference>
<dbReference type="GO" id="GO:0005813">
    <property type="term" value="C:centrosome"/>
    <property type="evidence" value="ECO:0007669"/>
    <property type="project" value="TreeGrafter"/>
</dbReference>
<evidence type="ECO:0000256" key="1">
    <source>
        <dbReference type="SAM" id="Coils"/>
    </source>
</evidence>
<dbReference type="STRING" id="136037.A0A067QR70"/>
<feature type="region of interest" description="Disordered" evidence="2">
    <location>
        <begin position="155"/>
        <end position="178"/>
    </location>
</feature>
<dbReference type="InterPro" id="IPR022136">
    <property type="entry name" value="DUF3668"/>
</dbReference>
<evidence type="ECO:0000313" key="4">
    <source>
        <dbReference type="EMBL" id="KDR11964.1"/>
    </source>
</evidence>
<dbReference type="Pfam" id="PF12416">
    <property type="entry name" value="DUF3668"/>
    <property type="match status" value="1"/>
</dbReference>
<name>A0A067QR70_ZOONE</name>
<dbReference type="Proteomes" id="UP000027135">
    <property type="component" value="Unassembled WGS sequence"/>
</dbReference>
<feature type="coiled-coil region" evidence="1">
    <location>
        <begin position="788"/>
        <end position="864"/>
    </location>
</feature>
<feature type="region of interest" description="Disordered" evidence="2">
    <location>
        <begin position="965"/>
        <end position="985"/>
    </location>
</feature>
<proteinExistence type="predicted"/>
<gene>
    <name evidence="4" type="ORF">L798_13617</name>
</gene>
<dbReference type="PANTHER" id="PTHR21574">
    <property type="entry name" value="CENTROSOMAL PROTEIN OF 120 KDA"/>
    <property type="match status" value="1"/>
</dbReference>
<evidence type="ECO:0000313" key="5">
    <source>
        <dbReference type="Proteomes" id="UP000027135"/>
    </source>
</evidence>
<keyword evidence="5" id="KW-1185">Reference proteome</keyword>
<dbReference type="Gene3D" id="2.60.40.150">
    <property type="entry name" value="C2 domain"/>
    <property type="match status" value="1"/>
</dbReference>
<dbReference type="InterPro" id="IPR039893">
    <property type="entry name" value="CEP120-like"/>
</dbReference>
<dbReference type="PANTHER" id="PTHR21574:SF0">
    <property type="entry name" value="CENTROSOMAL PROTEIN OF 120 KDA"/>
    <property type="match status" value="1"/>
</dbReference>
<dbReference type="OMA" id="HTNQPEF"/>
<dbReference type="InParanoid" id="A0A067QR70"/>
<sequence>MEEINGQDIRIILNIKQGRGFGHLSLAPHDGIFITATINESILNTDVFPIIQEPVFDLELIWDSSKKVLRRLRTNRSAIKVQCFSVDHMHKERNCIGNLKMALRQAHFVPSGKSYADIGESWLEWQKLNGTKPPCPEMLCSLRVEGRPEIQEKGIQLPSKDTNTKNNQQKQPVTQPLNGSLVTQLHSDKGIIQIGSDETATDNFELTIYVGQAVNLDLLFPGNYNAENRHISFHYSIMDYAVDTAKIALTDIYKPVPFNKKMVVSLRSSLENLHQYFSTSSKLRMKLITGQDEIGFTEISMQGLIPTTSKSAFCTLNDESTVTIESPCFLKVSNTGEVPTSPSGLQPYIHLRIRLKYQNIEWNDTDQGEDQFWDMENEPASLLRSSSYTVLDAPIQSVFEVPNVDIQDSGHVSGPIIQHGVSIKTNDISEQNTNKNVHRSGYTQKTGDEVEAGNMAQLLKEMKVPSGQSQLFVSAGQLRSPCAQIISKDYRSQRIFHDSSTQAQEQTDEPYHIYSLDITIQTVTFQHLPPRKRCYFKFHHPKAQTISNSNPEIIIKETNKSIGLQDVKCKLTFLSTPGEINHVLLAWPPKISVCDTVQGLSTQLAVGTLNIGPALVENLKLCHYNIPLIDLRTVEEVGTLAIGFTLDDLGPKQIEDKTVLNLGSATLDDHFVFKIVEELEDWKERQQELFKAELKKKEEAHIAALNEEWKRRHMEIEKNFNHKVEECQRLAQSLNDTTDELRLKTCKCAQREQELNRYKEIIERKYKLKVLEMKDAIKRIEGDFSLKCVKLERDKEDLEDKILRTEKENAELKETITAQEHSLNKIKKASLKKDQTDLSLLQELKSTEEKLESALKAKSFFKEQWARAFREINHLKNEHQQDIQIQIKHNKEELRDLGLQHLLSKGEQGMKEDQSMIQQLRSEMNTIHTNCGLGDTSQQNNEIVNPHVAPQHHLPNSARKHLLHSEKPNSDASLNRPTSLQQKMHEPQISALVEERDTLMNTGTYSLQDPVIVKLNEEIRTLLLNYNEVTEEQKLTLL</sequence>
<dbReference type="EMBL" id="KK853055">
    <property type="protein sequence ID" value="KDR11964.1"/>
    <property type="molecule type" value="Genomic_DNA"/>
</dbReference>
<protein>
    <submittedName>
        <fullName evidence="4">Centrosomal protein of 120 kDa</fullName>
    </submittedName>
</protein>
<evidence type="ECO:0000259" key="3">
    <source>
        <dbReference type="Pfam" id="PF12416"/>
    </source>
</evidence>
<evidence type="ECO:0000256" key="2">
    <source>
        <dbReference type="SAM" id="MobiDB-lite"/>
    </source>
</evidence>
<dbReference type="AlphaFoldDB" id="A0A067QR70"/>
<dbReference type="OrthoDB" id="332250at2759"/>
<reference evidence="4 5" key="1">
    <citation type="journal article" date="2014" name="Nat. Commun.">
        <title>Molecular traces of alternative social organization in a termite genome.</title>
        <authorList>
            <person name="Terrapon N."/>
            <person name="Li C."/>
            <person name="Robertson H.M."/>
            <person name="Ji L."/>
            <person name="Meng X."/>
            <person name="Booth W."/>
            <person name="Chen Z."/>
            <person name="Childers C.P."/>
            <person name="Glastad K.M."/>
            <person name="Gokhale K."/>
            <person name="Gowin J."/>
            <person name="Gronenberg W."/>
            <person name="Hermansen R.A."/>
            <person name="Hu H."/>
            <person name="Hunt B.G."/>
            <person name="Huylmans A.K."/>
            <person name="Khalil S.M."/>
            <person name="Mitchell R.D."/>
            <person name="Munoz-Torres M.C."/>
            <person name="Mustard J.A."/>
            <person name="Pan H."/>
            <person name="Reese J.T."/>
            <person name="Scharf M.E."/>
            <person name="Sun F."/>
            <person name="Vogel H."/>
            <person name="Xiao J."/>
            <person name="Yang W."/>
            <person name="Yang Z."/>
            <person name="Yang Z."/>
            <person name="Zhou J."/>
            <person name="Zhu J."/>
            <person name="Brent C.S."/>
            <person name="Elsik C.G."/>
            <person name="Goodisman M.A."/>
            <person name="Liberles D.A."/>
            <person name="Roe R.M."/>
            <person name="Vargo E.L."/>
            <person name="Vilcinskas A."/>
            <person name="Wang J."/>
            <person name="Bornberg-Bauer E."/>
            <person name="Korb J."/>
            <person name="Zhang G."/>
            <person name="Liebig J."/>
        </authorList>
    </citation>
    <scope>NUCLEOTIDE SEQUENCE [LARGE SCALE GENOMIC DNA]</scope>
    <source>
        <tissue evidence="4">Whole organism</tissue>
    </source>
</reference>
<organism evidence="4 5">
    <name type="scientific">Zootermopsis nevadensis</name>
    <name type="common">Dampwood termite</name>
    <dbReference type="NCBI Taxonomy" id="136037"/>
    <lineage>
        <taxon>Eukaryota</taxon>
        <taxon>Metazoa</taxon>
        <taxon>Ecdysozoa</taxon>
        <taxon>Arthropoda</taxon>
        <taxon>Hexapoda</taxon>
        <taxon>Insecta</taxon>
        <taxon>Pterygota</taxon>
        <taxon>Neoptera</taxon>
        <taxon>Polyneoptera</taxon>
        <taxon>Dictyoptera</taxon>
        <taxon>Blattodea</taxon>
        <taxon>Blattoidea</taxon>
        <taxon>Termitoidae</taxon>
        <taxon>Termopsidae</taxon>
        <taxon>Zootermopsis</taxon>
    </lineage>
</organism>
<accession>A0A067QR70</accession>
<feature type="compositionally biased region" description="Polar residues" evidence="2">
    <location>
        <begin position="970"/>
        <end position="982"/>
    </location>
</feature>
<feature type="compositionally biased region" description="Polar residues" evidence="2">
    <location>
        <begin position="159"/>
        <end position="178"/>
    </location>
</feature>
<feature type="domain" description="DUF3668" evidence="3">
    <location>
        <begin position="183"/>
        <end position="356"/>
    </location>
</feature>